<dbReference type="EMBL" id="PTQR01000047">
    <property type="protein sequence ID" value="TKX24113.1"/>
    <property type="molecule type" value="Genomic_DNA"/>
</dbReference>
<sequence>MTTYRLKIEIDPQIFRLRPSDNLCIARKGKQIYSFPATPADSIHAVNQVFNVVLHGASIIPTGRQDSLMAKNVFQWQDEFRVLCARDYKPPFPVSAATDQVEIHYGQQALYNTGKIESPKAASPTQFMGGDFGTESILDSFIVTRVPSKLKVACECKTVGGRWDPIYVDPGSHVTVSDRQITPSHEYVIFWDGQLTPNAVFRYNPAPEKKEFAFEQGETEKSFRFGYAIADQRKGDEEARFY</sequence>
<evidence type="ECO:0000313" key="1">
    <source>
        <dbReference type="EMBL" id="TKX24113.1"/>
    </source>
</evidence>
<comment type="caution">
    <text evidence="1">The sequence shown here is derived from an EMBL/GenBank/DDBJ whole genome shotgun (WGS) entry which is preliminary data.</text>
</comment>
<evidence type="ECO:0000313" key="2">
    <source>
        <dbReference type="Proteomes" id="UP000308133"/>
    </source>
</evidence>
<proteinExistence type="predicted"/>
<gene>
    <name evidence="1" type="ORF">C1H76_3681</name>
</gene>
<reference evidence="1 2" key="1">
    <citation type="submission" date="2018-02" db="EMBL/GenBank/DDBJ databases">
        <title>Draft genome sequences of Elsinoe sp., causing black scab on jojoba.</title>
        <authorList>
            <person name="Stodart B."/>
            <person name="Jeffress S."/>
            <person name="Ash G."/>
            <person name="Arun Chinnappa K."/>
        </authorList>
    </citation>
    <scope>NUCLEOTIDE SEQUENCE [LARGE SCALE GENOMIC DNA]</scope>
    <source>
        <strain evidence="1 2">Hillstone_2</strain>
    </source>
</reference>
<protein>
    <submittedName>
        <fullName evidence="1">Uncharacterized protein</fullName>
    </submittedName>
</protein>
<accession>A0A4U7AZH4</accession>
<dbReference type="AlphaFoldDB" id="A0A4U7AZH4"/>
<name>A0A4U7AZH4_9PEZI</name>
<organism evidence="1 2">
    <name type="scientific">Elsinoe australis</name>
    <dbReference type="NCBI Taxonomy" id="40998"/>
    <lineage>
        <taxon>Eukaryota</taxon>
        <taxon>Fungi</taxon>
        <taxon>Dikarya</taxon>
        <taxon>Ascomycota</taxon>
        <taxon>Pezizomycotina</taxon>
        <taxon>Dothideomycetes</taxon>
        <taxon>Dothideomycetidae</taxon>
        <taxon>Myriangiales</taxon>
        <taxon>Elsinoaceae</taxon>
        <taxon>Elsinoe</taxon>
    </lineage>
</organism>
<dbReference type="Proteomes" id="UP000308133">
    <property type="component" value="Unassembled WGS sequence"/>
</dbReference>